<evidence type="ECO:0000259" key="3">
    <source>
        <dbReference type="Pfam" id="PF10531"/>
    </source>
</evidence>
<sequence length="185" mass="20880">MILALFLISEIAQPLEAVEVKIWRQPDLSGRFIIDQDTILTLPLIGKINCGWHYHAEIETMIINGYNRYLRDPHIEIEFLFPVRILGEVNRPGVFYLKPGQTLADLLAEAGGFNGQSNPKGARLVRGGRSRKINLISILEGKDDFELKSNDLIIVPRSFWSSLQKWGVVFSGLTLLISAYNAFVK</sequence>
<dbReference type="PANTHER" id="PTHR33619:SF3">
    <property type="entry name" value="POLYSACCHARIDE EXPORT PROTEIN GFCE-RELATED"/>
    <property type="match status" value="1"/>
</dbReference>
<reference evidence="4 5" key="1">
    <citation type="submission" date="2018-06" db="EMBL/GenBank/DDBJ databases">
        <title>Extensive metabolic versatility and redundancy in microbially diverse, dynamic hydrothermal sediments.</title>
        <authorList>
            <person name="Dombrowski N."/>
            <person name="Teske A."/>
            <person name="Baker B.J."/>
        </authorList>
    </citation>
    <scope>NUCLEOTIDE SEQUENCE [LARGE SCALE GENOMIC DNA]</scope>
    <source>
        <strain evidence="4">B36_G15</strain>
    </source>
</reference>
<dbReference type="InterPro" id="IPR019554">
    <property type="entry name" value="Soluble_ligand-bd"/>
</dbReference>
<dbReference type="GO" id="GO:0015159">
    <property type="term" value="F:polysaccharide transmembrane transporter activity"/>
    <property type="evidence" value="ECO:0007669"/>
    <property type="project" value="InterPro"/>
</dbReference>
<evidence type="ECO:0000313" key="5">
    <source>
        <dbReference type="Proteomes" id="UP000268469"/>
    </source>
</evidence>
<gene>
    <name evidence="4" type="ORF">DRP53_03735</name>
</gene>
<name>A0A660SJF0_UNCW3</name>
<dbReference type="Gene3D" id="3.10.560.10">
    <property type="entry name" value="Outer membrane lipoprotein wza domain like"/>
    <property type="match status" value="1"/>
</dbReference>
<dbReference type="Pfam" id="PF10531">
    <property type="entry name" value="SLBB"/>
    <property type="match status" value="1"/>
</dbReference>
<evidence type="ECO:0000313" key="4">
    <source>
        <dbReference type="EMBL" id="RKX70823.1"/>
    </source>
</evidence>
<evidence type="ECO:0000256" key="1">
    <source>
        <dbReference type="ARBA" id="ARBA00022729"/>
    </source>
</evidence>
<dbReference type="AlphaFoldDB" id="A0A660SJF0"/>
<feature type="domain" description="Soluble ligand binding" evidence="3">
    <location>
        <begin position="83"/>
        <end position="133"/>
    </location>
</feature>
<dbReference type="EMBL" id="QNBE01000026">
    <property type="protein sequence ID" value="RKX70823.1"/>
    <property type="molecule type" value="Genomic_DNA"/>
</dbReference>
<feature type="domain" description="Polysaccharide export protein N-terminal" evidence="2">
    <location>
        <begin position="16"/>
        <end position="78"/>
    </location>
</feature>
<dbReference type="Proteomes" id="UP000268469">
    <property type="component" value="Unassembled WGS sequence"/>
</dbReference>
<protein>
    <submittedName>
        <fullName evidence="4">Uncharacterized protein</fullName>
    </submittedName>
</protein>
<dbReference type="SUPFAM" id="SSF142984">
    <property type="entry name" value="Nqo1 middle domain-like"/>
    <property type="match status" value="1"/>
</dbReference>
<organism evidence="4 5">
    <name type="scientific">candidate division WOR-3 bacterium</name>
    <dbReference type="NCBI Taxonomy" id="2052148"/>
    <lineage>
        <taxon>Bacteria</taxon>
        <taxon>Bacteria division WOR-3</taxon>
    </lineage>
</organism>
<dbReference type="Pfam" id="PF02563">
    <property type="entry name" value="Poly_export"/>
    <property type="match status" value="1"/>
</dbReference>
<dbReference type="PANTHER" id="PTHR33619">
    <property type="entry name" value="POLYSACCHARIDE EXPORT PROTEIN GFCE-RELATED"/>
    <property type="match status" value="1"/>
</dbReference>
<dbReference type="InterPro" id="IPR049712">
    <property type="entry name" value="Poly_export"/>
</dbReference>
<accession>A0A660SJF0</accession>
<keyword evidence="1" id="KW-0732">Signal</keyword>
<proteinExistence type="predicted"/>
<comment type="caution">
    <text evidence="4">The sequence shown here is derived from an EMBL/GenBank/DDBJ whole genome shotgun (WGS) entry which is preliminary data.</text>
</comment>
<dbReference type="InterPro" id="IPR003715">
    <property type="entry name" value="Poly_export_N"/>
</dbReference>
<evidence type="ECO:0000259" key="2">
    <source>
        <dbReference type="Pfam" id="PF02563"/>
    </source>
</evidence>